<dbReference type="PROSITE" id="PS51186">
    <property type="entry name" value="GNAT"/>
    <property type="match status" value="1"/>
</dbReference>
<dbReference type="InterPro" id="IPR016181">
    <property type="entry name" value="Acyl_CoA_acyltransferase"/>
</dbReference>
<proteinExistence type="predicted"/>
<dbReference type="Gene3D" id="3.40.630.30">
    <property type="match status" value="1"/>
</dbReference>
<evidence type="ECO:0000259" key="1">
    <source>
        <dbReference type="PROSITE" id="PS51186"/>
    </source>
</evidence>
<dbReference type="PANTHER" id="PTHR47403">
    <property type="entry name" value="LOC100145250 PROTEIN"/>
    <property type="match status" value="1"/>
</dbReference>
<feature type="domain" description="N-acetyltransferase" evidence="1">
    <location>
        <begin position="5"/>
        <end position="153"/>
    </location>
</feature>
<comment type="caution">
    <text evidence="2">The sequence shown here is derived from an EMBL/GenBank/DDBJ whole genome shotgun (WGS) entry which is preliminary data.</text>
</comment>
<dbReference type="Proteomes" id="UP001159427">
    <property type="component" value="Unassembled WGS sequence"/>
</dbReference>
<dbReference type="Pfam" id="PF24066">
    <property type="entry name" value="Hisat_C"/>
    <property type="match status" value="1"/>
</dbReference>
<sequence length="306" mass="35687">MADNLSFRLATLQDFDEVQEISKGIYKGHDYLPFKYHHWLKQENVMVMVAIKDGKIIGLEAKVVVDNGKTAVSRARRIHPDFRGRSYGKHLSEALGNHVRQIFPNITRQRLTTSFQRDTSRTDYREVLVQHILGSDIDKCQLKNLPKSERKLQLCTREYFAEVILSPTVVKNLFPSKTLVLEWFPFQAEETNIDFILKDGDQLFVDECIDDHLPISFSHGRITPTSEFILWSCSIFTQDPELFQAHLLQQVQTAARFIHGNFRFVSFQQEAMVDKGKELLFERAKLTECEYFVKSETSMILYEKDW</sequence>
<dbReference type="InterPro" id="IPR000182">
    <property type="entry name" value="GNAT_dom"/>
</dbReference>
<dbReference type="PANTHER" id="PTHR47403:SF6">
    <property type="entry name" value="N-ACETYLTRANSFERASE DOMAIN-CONTAINING PROTEIN"/>
    <property type="match status" value="1"/>
</dbReference>
<organism evidence="2 3">
    <name type="scientific">Porites evermanni</name>
    <dbReference type="NCBI Taxonomy" id="104178"/>
    <lineage>
        <taxon>Eukaryota</taxon>
        <taxon>Metazoa</taxon>
        <taxon>Cnidaria</taxon>
        <taxon>Anthozoa</taxon>
        <taxon>Hexacorallia</taxon>
        <taxon>Scleractinia</taxon>
        <taxon>Fungiina</taxon>
        <taxon>Poritidae</taxon>
        <taxon>Porites</taxon>
    </lineage>
</organism>
<dbReference type="SUPFAM" id="SSF55729">
    <property type="entry name" value="Acyl-CoA N-acyltransferases (Nat)"/>
    <property type="match status" value="1"/>
</dbReference>
<keyword evidence="3" id="KW-1185">Reference proteome</keyword>
<gene>
    <name evidence="2" type="ORF">PEVE_00031411</name>
</gene>
<dbReference type="InterPro" id="IPR056483">
    <property type="entry name" value="Hisat_C"/>
</dbReference>
<evidence type="ECO:0000313" key="3">
    <source>
        <dbReference type="Proteomes" id="UP001159427"/>
    </source>
</evidence>
<accession>A0ABN8MCJ7</accession>
<dbReference type="EMBL" id="CALNXI010000449">
    <property type="protein sequence ID" value="CAH3027386.1"/>
    <property type="molecule type" value="Genomic_DNA"/>
</dbReference>
<protein>
    <recommendedName>
        <fullName evidence="1">N-acetyltransferase domain-containing protein</fullName>
    </recommendedName>
</protein>
<evidence type="ECO:0000313" key="2">
    <source>
        <dbReference type="EMBL" id="CAH3027386.1"/>
    </source>
</evidence>
<name>A0ABN8MCJ7_9CNID</name>
<reference evidence="2 3" key="1">
    <citation type="submission" date="2022-05" db="EMBL/GenBank/DDBJ databases">
        <authorList>
            <consortium name="Genoscope - CEA"/>
            <person name="William W."/>
        </authorList>
    </citation>
    <scope>NUCLEOTIDE SEQUENCE [LARGE SCALE GENOMIC DNA]</scope>
</reference>